<dbReference type="Pfam" id="PF04515">
    <property type="entry name" value="Choline_transpo"/>
    <property type="match status" value="1"/>
</dbReference>
<feature type="transmembrane region" description="Helical" evidence="6">
    <location>
        <begin position="554"/>
        <end position="574"/>
    </location>
</feature>
<feature type="transmembrane region" description="Helical" evidence="6">
    <location>
        <begin position="455"/>
        <end position="477"/>
    </location>
</feature>
<feature type="transmembrane region" description="Helical" evidence="6">
    <location>
        <begin position="228"/>
        <end position="246"/>
    </location>
</feature>
<dbReference type="KEGG" id="tut:107370212"/>
<evidence type="ECO:0000256" key="4">
    <source>
        <dbReference type="ARBA" id="ARBA00022989"/>
    </source>
</evidence>
<dbReference type="EnsemblMetazoa" id="tetur38g00370.1">
    <property type="protein sequence ID" value="tetur38g00370.1"/>
    <property type="gene ID" value="tetur38g00370"/>
</dbReference>
<evidence type="ECO:0000256" key="1">
    <source>
        <dbReference type="ARBA" id="ARBA00004141"/>
    </source>
</evidence>
<dbReference type="GO" id="GO:0022857">
    <property type="term" value="F:transmembrane transporter activity"/>
    <property type="evidence" value="ECO:0007669"/>
    <property type="project" value="UniProtKB-UniRule"/>
</dbReference>
<comment type="function">
    <text evidence="6">Choline transporter.</text>
</comment>
<evidence type="ECO:0000256" key="3">
    <source>
        <dbReference type="ARBA" id="ARBA00022692"/>
    </source>
</evidence>
<dbReference type="STRING" id="32264.T1L4D1"/>
<name>T1L4D1_TETUR</name>
<accession>T1L4D1</accession>
<dbReference type="InterPro" id="IPR007603">
    <property type="entry name" value="Choline_transptr-like"/>
</dbReference>
<dbReference type="GO" id="GO:0005886">
    <property type="term" value="C:plasma membrane"/>
    <property type="evidence" value="ECO:0007669"/>
    <property type="project" value="UniProtKB-SubCell"/>
</dbReference>
<feature type="transmembrane region" description="Helical" evidence="6">
    <location>
        <begin position="306"/>
        <end position="327"/>
    </location>
</feature>
<dbReference type="PANTHER" id="PTHR12385">
    <property type="entry name" value="CHOLINE TRANSPORTER-LIKE (SLC FAMILY 44)"/>
    <property type="match status" value="1"/>
</dbReference>
<comment type="subcellular location">
    <subcellularLocation>
        <location evidence="6">Cell membrane</location>
        <topology evidence="6">Multi-pass membrane protein</topology>
    </subcellularLocation>
    <subcellularLocation>
        <location evidence="1">Membrane</location>
        <topology evidence="1">Multi-pass membrane protein</topology>
    </subcellularLocation>
</comment>
<feature type="transmembrane region" description="Helical" evidence="6">
    <location>
        <begin position="97"/>
        <end position="115"/>
    </location>
</feature>
<evidence type="ECO:0000256" key="5">
    <source>
        <dbReference type="ARBA" id="ARBA00023136"/>
    </source>
</evidence>
<evidence type="ECO:0000313" key="7">
    <source>
        <dbReference type="EnsemblMetazoa" id="tetur38g00370.1"/>
    </source>
</evidence>
<gene>
    <name evidence="7" type="primary">107370212</name>
</gene>
<dbReference type="Proteomes" id="UP000015104">
    <property type="component" value="Unassembled WGS sequence"/>
</dbReference>
<evidence type="ECO:0000256" key="2">
    <source>
        <dbReference type="ARBA" id="ARBA00007168"/>
    </source>
</evidence>
<reference evidence="8" key="1">
    <citation type="submission" date="2011-08" db="EMBL/GenBank/DDBJ databases">
        <authorList>
            <person name="Rombauts S."/>
        </authorList>
    </citation>
    <scope>NUCLEOTIDE SEQUENCE</scope>
    <source>
        <strain evidence="8">London</strain>
    </source>
</reference>
<keyword evidence="4 6" id="KW-1133">Transmembrane helix</keyword>
<keyword evidence="5 6" id="KW-0472">Membrane</keyword>
<organism evidence="7 8">
    <name type="scientific">Tetranychus urticae</name>
    <name type="common">Two-spotted spider mite</name>
    <dbReference type="NCBI Taxonomy" id="32264"/>
    <lineage>
        <taxon>Eukaryota</taxon>
        <taxon>Metazoa</taxon>
        <taxon>Ecdysozoa</taxon>
        <taxon>Arthropoda</taxon>
        <taxon>Chelicerata</taxon>
        <taxon>Arachnida</taxon>
        <taxon>Acari</taxon>
        <taxon>Acariformes</taxon>
        <taxon>Trombidiformes</taxon>
        <taxon>Prostigmata</taxon>
        <taxon>Eleutherengona</taxon>
        <taxon>Raphignathae</taxon>
        <taxon>Tetranychoidea</taxon>
        <taxon>Tetranychidae</taxon>
        <taxon>Tetranychus</taxon>
    </lineage>
</organism>
<feature type="transmembrane region" description="Helical" evidence="6">
    <location>
        <begin position="586"/>
        <end position="607"/>
    </location>
</feature>
<dbReference type="PANTHER" id="PTHR12385:SF96">
    <property type="entry name" value="CHOLINE TRANSPORTER-LIKE PROTEIN"/>
    <property type="match status" value="1"/>
</dbReference>
<evidence type="ECO:0000256" key="6">
    <source>
        <dbReference type="RuleBase" id="RU368066"/>
    </source>
</evidence>
<dbReference type="EMBL" id="CAEY01001080">
    <property type="status" value="NOT_ANNOTATED_CDS"/>
    <property type="molecule type" value="Genomic_DNA"/>
</dbReference>
<comment type="similarity">
    <text evidence="2 6">Belongs to the CTL (choline transporter-like) family.</text>
</comment>
<sequence length="646" mass="74442">MKHPKVFTLHPIDQTIRDPRWEPSAARSTDYPVNIENGKFVPHYIPPIAYFYPTSADFTPEELQESQLSLREAILKERLSKSYRSPDTKSVHKPTDLFFLILLVLFFGFLGYLLFEAIVIKHSNPNLILHGYDNWGNICGQKNRPLDNVPYSGQDMFRKPYLLIYFGTNRTTRRICVENCNEAIFIKTTFNRCLPRRVGLENLASTVNYTRGIIDSISSDIILCFKELVYLFIVSFVFALLLVILIRFMASLIIWFTLIILSIALITGTTHIWLYWGDLKFTNNSTANITQPNLISDSEPDKAERWLVYCIGATVFTTIFLLVLLVMRKRIQLVCLLFKEAGKAIGSMPLLLLQPILTLIILCGLGFLWFIGTLYLMSNRIPMVDPESGFVVYGFEPLYSYVKWINIFAILWLIYFVTACQHYVIAGSVSKWFFQRDKSQLNYPIFRSMLELIKYHLGSIALGSLLVVGMKIIRLLFKKIETLTNRTKDSLGCMNKFCYFFFWIFEKFLIYINKNAYIVMAIHGYSFSTSAKRAFSILSSNTLKIATINSIGDFLLLLGKLSVISLTLIVGTELTKEKMDKLNHPWSPLLVSAIFAYFISHCFLAVYEMTIDTLFICFCEETSNESETSIEYGNGDFRYERKRSLM</sequence>
<dbReference type="OMA" id="VKWINIF"/>
<keyword evidence="8" id="KW-1185">Reference proteome</keyword>
<protein>
    <recommendedName>
        <fullName evidence="6">Choline transporter-like protein</fullName>
    </recommendedName>
</protein>
<evidence type="ECO:0000313" key="8">
    <source>
        <dbReference type="Proteomes" id="UP000015104"/>
    </source>
</evidence>
<proteinExistence type="inferred from homology"/>
<dbReference type="eggNOG" id="KOG1362">
    <property type="taxonomic scope" value="Eukaryota"/>
</dbReference>
<keyword evidence="3 6" id="KW-0812">Transmembrane</keyword>
<dbReference type="OrthoDB" id="420519at2759"/>
<reference evidence="7" key="2">
    <citation type="submission" date="2015-06" db="UniProtKB">
        <authorList>
            <consortium name="EnsemblMetazoa"/>
        </authorList>
    </citation>
    <scope>IDENTIFICATION</scope>
</reference>
<feature type="transmembrane region" description="Helical" evidence="6">
    <location>
        <begin position="404"/>
        <end position="434"/>
    </location>
</feature>
<feature type="transmembrane region" description="Helical" evidence="6">
    <location>
        <begin position="253"/>
        <end position="276"/>
    </location>
</feature>
<feature type="transmembrane region" description="Helical" evidence="6">
    <location>
        <begin position="348"/>
        <end position="371"/>
    </location>
</feature>
<dbReference type="HOGENOM" id="CLU_017181_2_0_1"/>
<dbReference type="AlphaFoldDB" id="T1L4D1"/>